<dbReference type="GO" id="GO:0019432">
    <property type="term" value="P:triglyceride biosynthetic process"/>
    <property type="evidence" value="ECO:0007669"/>
    <property type="project" value="TreeGrafter"/>
</dbReference>
<keyword evidence="6 10" id="KW-0256">Endoplasmic reticulum</keyword>
<accession>A0A814L3H6</accession>
<evidence type="ECO:0000256" key="11">
    <source>
        <dbReference type="PIRSR" id="PIRSR000439-1"/>
    </source>
</evidence>
<feature type="transmembrane region" description="Helical" evidence="12">
    <location>
        <begin position="367"/>
        <end position="389"/>
    </location>
</feature>
<feature type="transmembrane region" description="Helical" evidence="12">
    <location>
        <begin position="211"/>
        <end position="232"/>
    </location>
</feature>
<dbReference type="PANTHER" id="PTHR10408">
    <property type="entry name" value="STEROL O-ACYLTRANSFERASE"/>
    <property type="match status" value="1"/>
</dbReference>
<evidence type="ECO:0000313" key="15">
    <source>
        <dbReference type="Proteomes" id="UP000663829"/>
    </source>
</evidence>
<name>A0A814L3H6_9BILA</name>
<dbReference type="EMBL" id="CAJOBC010004432">
    <property type="protein sequence ID" value="CAF3827489.1"/>
    <property type="molecule type" value="Genomic_DNA"/>
</dbReference>
<feature type="active site" evidence="11">
    <location>
        <position position="504"/>
    </location>
</feature>
<keyword evidence="8 10" id="KW-0472">Membrane</keyword>
<dbReference type="UniPathway" id="UPA00230"/>
<keyword evidence="9 10" id="KW-0012">Acyltransferase</keyword>
<feature type="transmembrane region" description="Helical" evidence="12">
    <location>
        <begin position="182"/>
        <end position="205"/>
    </location>
</feature>
<keyword evidence="5 12" id="KW-0812">Transmembrane</keyword>
<keyword evidence="4 10" id="KW-0808">Transferase</keyword>
<evidence type="ECO:0000256" key="9">
    <source>
        <dbReference type="ARBA" id="ARBA00023315"/>
    </source>
</evidence>
<dbReference type="PIRSF" id="PIRSF000439">
    <property type="entry name" value="Oat_ACAT_DAG_ARE"/>
    <property type="match status" value="1"/>
</dbReference>
<evidence type="ECO:0000313" key="13">
    <source>
        <dbReference type="EMBL" id="CAF1058940.1"/>
    </source>
</evidence>
<gene>
    <name evidence="13" type="ORF">GPM918_LOCUS16675</name>
    <name evidence="14" type="ORF">SRO942_LOCUS16673</name>
</gene>
<evidence type="ECO:0000256" key="4">
    <source>
        <dbReference type="ARBA" id="ARBA00022679"/>
    </source>
</evidence>
<organism evidence="13 15">
    <name type="scientific">Didymodactylos carnosus</name>
    <dbReference type="NCBI Taxonomy" id="1234261"/>
    <lineage>
        <taxon>Eukaryota</taxon>
        <taxon>Metazoa</taxon>
        <taxon>Spiralia</taxon>
        <taxon>Gnathifera</taxon>
        <taxon>Rotifera</taxon>
        <taxon>Eurotatoria</taxon>
        <taxon>Bdelloidea</taxon>
        <taxon>Philodinida</taxon>
        <taxon>Philodinidae</taxon>
        <taxon>Didymodactylos</taxon>
    </lineage>
</organism>
<evidence type="ECO:0000256" key="2">
    <source>
        <dbReference type="ARBA" id="ARBA00005189"/>
    </source>
</evidence>
<dbReference type="InterPro" id="IPR014371">
    <property type="entry name" value="Oat_ACAT_DAG_ARE"/>
</dbReference>
<evidence type="ECO:0000256" key="5">
    <source>
        <dbReference type="ARBA" id="ARBA00022692"/>
    </source>
</evidence>
<evidence type="ECO:0000256" key="3">
    <source>
        <dbReference type="ARBA" id="ARBA00009010"/>
    </source>
</evidence>
<dbReference type="Proteomes" id="UP000681722">
    <property type="component" value="Unassembled WGS sequence"/>
</dbReference>
<protein>
    <recommendedName>
        <fullName evidence="10">O-acyltransferase</fullName>
    </recommendedName>
</protein>
<sequence length="578" mass="68820">MYTPNTITDKKFEEHLFQEIRMKSLVYLNEQHLSKMAFSSSNHHFSTQVKPTHLRQRRTISVQILSSIDDERYRNYYRYDVPIHSCRDSLFSSNRWPSTDYHGFLNLCIVLLVMSSGRLVLENLIKYGLLIDGLSLFHSLFAEPHKWPGLSLGLCVNIFVLIAYQLELILSRLTVKSRFEKYLYVLHVINLIQMLIVPAICVWYFKPNPLSSFIALMIYTIVFMKLISYIHINYICREALPNLKLLLKRHRSHHDLTSLVTNGHYDTSTTTEEDEEEEDNEMSDQILCETSFRHQSPLSKMTKKKKLIKGNHLKSTKYLSLYNLNESLVDFYPLNLTLSNLYYFLVIPTLCYELKFPKTRRIRKRFLIRRTLEVIFFAMLNILLIQQWIMPILRNSHQPFRDLDYLRLIERLLKLAVPNNIVWLIFFYWYFHSVLNLIGELTYFGDREFYRDWWNASQVGVFWKNWNVPVHNFASRHLFKPLLRMGVAKFHSACIVFFISAFFHEYLVSVPLGMFRLWAFSGMILQLPFAFAVNHYLKDKPRLGNIAVWLSLIIGQPIAIMMYLHDYYYDYYRNTIQN</sequence>
<evidence type="ECO:0000256" key="6">
    <source>
        <dbReference type="ARBA" id="ARBA00022824"/>
    </source>
</evidence>
<comment type="caution">
    <text evidence="13">The sequence shown here is derived from an EMBL/GenBank/DDBJ whole genome shotgun (WGS) entry which is preliminary data.</text>
</comment>
<reference evidence="13" key="1">
    <citation type="submission" date="2021-02" db="EMBL/GenBank/DDBJ databases">
        <authorList>
            <person name="Nowell W R."/>
        </authorList>
    </citation>
    <scope>NUCLEOTIDE SEQUENCE</scope>
</reference>
<dbReference type="GO" id="GO:0005789">
    <property type="term" value="C:endoplasmic reticulum membrane"/>
    <property type="evidence" value="ECO:0007669"/>
    <property type="project" value="UniProtKB-SubCell"/>
</dbReference>
<feature type="transmembrane region" description="Helical" evidence="12">
    <location>
        <begin position="101"/>
        <end position="117"/>
    </location>
</feature>
<keyword evidence="7 12" id="KW-1133">Transmembrane helix</keyword>
<dbReference type="OrthoDB" id="10039049at2759"/>
<dbReference type="PANTHER" id="PTHR10408:SF7">
    <property type="entry name" value="DIACYLGLYCEROL O-ACYLTRANSFERASE 1"/>
    <property type="match status" value="1"/>
</dbReference>
<proteinExistence type="inferred from homology"/>
<dbReference type="Proteomes" id="UP000663829">
    <property type="component" value="Unassembled WGS sequence"/>
</dbReference>
<feature type="transmembrane region" description="Helical" evidence="12">
    <location>
        <begin position="546"/>
        <end position="564"/>
    </location>
</feature>
<evidence type="ECO:0000313" key="14">
    <source>
        <dbReference type="EMBL" id="CAF3827489.1"/>
    </source>
</evidence>
<feature type="transmembrane region" description="Helical" evidence="12">
    <location>
        <begin position="515"/>
        <end position="534"/>
    </location>
</feature>
<dbReference type="AlphaFoldDB" id="A0A814L3H6"/>
<comment type="pathway">
    <text evidence="2">Lipid metabolism.</text>
</comment>
<dbReference type="Pfam" id="PF03062">
    <property type="entry name" value="MBOAT"/>
    <property type="match status" value="1"/>
</dbReference>
<feature type="transmembrane region" description="Helical" evidence="12">
    <location>
        <begin position="147"/>
        <end position="170"/>
    </location>
</feature>
<comment type="similarity">
    <text evidence="3 10">Belongs to the membrane-bound acyltransferase family. Sterol o-acyltransferase subfamily.</text>
</comment>
<dbReference type="EMBL" id="CAJNOQ010004433">
    <property type="protein sequence ID" value="CAF1058940.1"/>
    <property type="molecule type" value="Genomic_DNA"/>
</dbReference>
<evidence type="ECO:0000256" key="10">
    <source>
        <dbReference type="PIRNR" id="PIRNR000439"/>
    </source>
</evidence>
<feature type="transmembrane region" description="Helical" evidence="12">
    <location>
        <begin position="482"/>
        <end position="503"/>
    </location>
</feature>
<keyword evidence="15" id="KW-1185">Reference proteome</keyword>
<comment type="subcellular location">
    <subcellularLocation>
        <location evidence="1 10">Endoplasmic reticulum membrane</location>
        <topology evidence="1 10">Multi-pass membrane protein</topology>
    </subcellularLocation>
</comment>
<dbReference type="GO" id="GO:0004144">
    <property type="term" value="F:diacylglycerol O-acyltransferase activity"/>
    <property type="evidence" value="ECO:0007669"/>
    <property type="project" value="TreeGrafter"/>
</dbReference>
<evidence type="ECO:0000256" key="7">
    <source>
        <dbReference type="ARBA" id="ARBA00022989"/>
    </source>
</evidence>
<feature type="transmembrane region" description="Helical" evidence="12">
    <location>
        <begin position="421"/>
        <end position="444"/>
    </location>
</feature>
<evidence type="ECO:0000256" key="12">
    <source>
        <dbReference type="SAM" id="Phobius"/>
    </source>
</evidence>
<evidence type="ECO:0000256" key="1">
    <source>
        <dbReference type="ARBA" id="ARBA00004477"/>
    </source>
</evidence>
<evidence type="ECO:0000256" key="8">
    <source>
        <dbReference type="ARBA" id="ARBA00023136"/>
    </source>
</evidence>
<dbReference type="InterPro" id="IPR004299">
    <property type="entry name" value="MBOAT_fam"/>
</dbReference>